<feature type="transmembrane region" description="Helical" evidence="1">
    <location>
        <begin position="228"/>
        <end position="246"/>
    </location>
</feature>
<reference evidence="2" key="1">
    <citation type="submission" date="2020-05" db="EMBL/GenBank/DDBJ databases">
        <authorList>
            <person name="Chiriac C."/>
            <person name="Salcher M."/>
            <person name="Ghai R."/>
            <person name="Kavagutti S V."/>
        </authorList>
    </citation>
    <scope>NUCLEOTIDE SEQUENCE</scope>
</reference>
<feature type="transmembrane region" description="Helical" evidence="1">
    <location>
        <begin position="133"/>
        <end position="155"/>
    </location>
</feature>
<name>A0A6J7LUU9_9ZZZZ</name>
<feature type="transmembrane region" description="Helical" evidence="1">
    <location>
        <begin position="182"/>
        <end position="198"/>
    </location>
</feature>
<feature type="transmembrane region" description="Helical" evidence="1">
    <location>
        <begin position="161"/>
        <end position="177"/>
    </location>
</feature>
<dbReference type="EMBL" id="CAFBNE010000211">
    <property type="protein sequence ID" value="CAB4972117.1"/>
    <property type="molecule type" value="Genomic_DNA"/>
</dbReference>
<feature type="transmembrane region" description="Helical" evidence="1">
    <location>
        <begin position="108"/>
        <end position="126"/>
    </location>
</feature>
<sequence length="481" mass="55172">MTGRSFPRFLAPLLVFAGSSLGLYLLQTWFRGAAAAEQLYEGYRFQAWSSNWMMQTLGIDEMNSFGLKSLWYDHIYPPGLDAIRYVLMQPETSNGLPPDQVAVDMRLYVVYLLIYGLLNALVFIWVRDLTKSGWWALGGAALWAIYPGHLMMTMLLEPSELSLLMVSLMYFFLYRFLKTRRAGYVPLFLLALFAASMSRSFIQVYVLVIIIVAVVSFWFMTKDRAKAWPWQIVNVLLIAVIFIHPVKQFVMYDTWSTTSYGGYHRVGMLFLYPTSVPEPEYPQKIVDNALAFSSHYNTQETIKDNYRLEAAANAFIKEHPYEAVRGLVKSLTITIPEAFRPTAGYAQNFLVEGLPWTTPYNWLFSSWRYLLLVAAAAALIIRARGRHGSWELCKRYAWFAVFYALIAIPVLWSNRYFPDREGDGPIWTDAMRQKIFLEVPVYVLLTYALWLTFGAKRLAIRRGKDDGPANSSDSQQLQGGN</sequence>
<evidence type="ECO:0000313" key="2">
    <source>
        <dbReference type="EMBL" id="CAB4972117.1"/>
    </source>
</evidence>
<proteinExistence type="predicted"/>
<evidence type="ECO:0000256" key="1">
    <source>
        <dbReference type="SAM" id="Phobius"/>
    </source>
</evidence>
<organism evidence="2">
    <name type="scientific">freshwater metagenome</name>
    <dbReference type="NCBI Taxonomy" id="449393"/>
    <lineage>
        <taxon>unclassified sequences</taxon>
        <taxon>metagenomes</taxon>
        <taxon>ecological metagenomes</taxon>
    </lineage>
</organism>
<protein>
    <submittedName>
        <fullName evidence="2">Unannotated protein</fullName>
    </submittedName>
</protein>
<dbReference type="AlphaFoldDB" id="A0A6J7LUU9"/>
<feature type="transmembrane region" description="Helical" evidence="1">
    <location>
        <begin position="366"/>
        <end position="384"/>
    </location>
</feature>
<feature type="transmembrane region" description="Helical" evidence="1">
    <location>
        <begin position="435"/>
        <end position="455"/>
    </location>
</feature>
<feature type="transmembrane region" description="Helical" evidence="1">
    <location>
        <begin position="204"/>
        <end position="221"/>
    </location>
</feature>
<gene>
    <name evidence="2" type="ORF">UFOPK3772_03469</name>
</gene>
<keyword evidence="1" id="KW-0812">Transmembrane</keyword>
<keyword evidence="1" id="KW-0472">Membrane</keyword>
<feature type="transmembrane region" description="Helical" evidence="1">
    <location>
        <begin position="396"/>
        <end position="415"/>
    </location>
</feature>
<accession>A0A6J7LUU9</accession>
<keyword evidence="1" id="KW-1133">Transmembrane helix</keyword>